<dbReference type="PANTHER" id="PTHR48182">
    <property type="entry name" value="PROTEIN SERAC1"/>
    <property type="match status" value="1"/>
</dbReference>
<dbReference type="PANTHER" id="PTHR48182:SF2">
    <property type="entry name" value="PROTEIN SERAC1"/>
    <property type="match status" value="1"/>
</dbReference>
<dbReference type="InterPro" id="IPR052374">
    <property type="entry name" value="SERAC1"/>
</dbReference>
<dbReference type="Gene3D" id="3.40.50.300">
    <property type="entry name" value="P-loop containing nucleotide triphosphate hydrolases"/>
    <property type="match status" value="1"/>
</dbReference>
<sequence length="1296" mass="140698">MTELVKVGECENTLLDVVFVHGLDGDARKSWSAKRRGSFWPEWLAEDVDLMSVWSLGYDAASSRWLGHAMPIQDRAINLLAQLESHGIGQRPLCFVTHSMGGLVVKEMLLHAAEGRADYAEFATAARGVVFLATPHTGSEVVTNAVVKALGHVYRKTSAIDALARNAAHLRQLNTRYRNWVVAPTVDIRHKIFYETQATKGVHVVDAGSADPAIPGQTPIPVDANHIDICKPADRGNVVYGQIRRFIAGIVEAQKFGSSESGRQPTICQAGPNSLGRGVTITEGVSGDSGSGPTVGVDFDQVGGAPPHTGATEAAHVGLRAIPKYGIDAHEGYFKSDSWSAAISSVPRFSGVPARPSQFVGREDELEQLKLALEASRAAVISQVVHGLGGIGKTATVAEFCHRSCSEFDIVRWIPSHSADAALENLLSLAALLGIPKVGVALGDVVQTTYRCIAAHATRALLVFDNVDQPGWLEPLLPSEGPISVIITSRYNGWRSQGIQTIALGSLSLEDSTDLLVKVTGSNDRAGAEEVARHLGGLSLALRQAGAYCLQQRISFSEYNRILHDNAKEIYARNPARIQRGITPDVDFTVRAVLETSLAQAVQEGSLAAEILHICAYLPATRISNLLFLPPAASNEELLNFGDELVVRDSLAALEGFGLIESVDMSDDGTTFFSVHRVIQHLCRAIAQERRREYVEIAVRLVRQGGFGWEYLISPEGEVIVCLERGSARLLMSMARRPGVSVELKMPYGAPDIPRSIDVDTAVVRANFLDHAVAWNLDSRNLEKGTDGILGNTTAVRNGVDESRVCRLSDPPGPFSSGSGERGNEYTVHLPKGGTFSLIWEFDDFRVVRDGYPDAFVDPGWYSRRTVEAAPVIDPAGEHLVISMETTKHLDHGWIAVVRLDDIWNVSDPGVSTLEESRPVGPESNNLGKGDRVVRARILHPNGAPYVGEDEGEEEEKGNGLGTGHTWQSVTDMCFSLTGDHIFMIDRESIHCWSWPDFTFEWRIPRPELCVTVHSKSLSRPVTQAVSVRQSGVDRLVLGDGQVIDLRSEDLWVSRVGNSADTLAVSPADGSLLTNVAIVGVDLDRMATHDLQSPIVSAVGLSDGGFLCLDSQGILTRLRNDGTTEATADTGSPGARILTAHSYGRAFALTDEKSVVTQYAFDADGIRAVAEWNPHHRDWKPNWVDAETLHRWSMERVVTVAAFVSPNEMVVGRTNGDVRMPEYGLLRRGVPVTAIAFEADTLLVGFANGLVLAWSERALYRGKLFRGAVAHILPRIGLRRFVAISADGDIATVTWH</sequence>
<reference evidence="7 8" key="1">
    <citation type="submission" date="2023-06" db="EMBL/GenBank/DDBJ databases">
        <authorList>
            <person name="Oyuntsetseg B."/>
            <person name="Kim S.B."/>
        </authorList>
    </citation>
    <scope>NUCLEOTIDE SEQUENCE [LARGE SCALE GENOMIC DNA]</scope>
    <source>
        <strain evidence="7 8">2-2</strain>
    </source>
</reference>
<evidence type="ECO:0000256" key="3">
    <source>
        <dbReference type="ARBA" id="ARBA00022824"/>
    </source>
</evidence>
<dbReference type="EMBL" id="CP127173">
    <property type="protein sequence ID" value="WIV60718.1"/>
    <property type="molecule type" value="Genomic_DNA"/>
</dbReference>
<evidence type="ECO:0000256" key="2">
    <source>
        <dbReference type="ARBA" id="ARBA00004370"/>
    </source>
</evidence>
<dbReference type="InterPro" id="IPR036322">
    <property type="entry name" value="WD40_repeat_dom_sf"/>
</dbReference>
<dbReference type="SUPFAM" id="SSF53474">
    <property type="entry name" value="alpha/beta-Hydrolases"/>
    <property type="match status" value="1"/>
</dbReference>
<dbReference type="InterPro" id="IPR027417">
    <property type="entry name" value="P-loop_NTPase"/>
</dbReference>
<name>A0ABY8XYL9_9PSEU</name>
<organism evidence="7 8">
    <name type="scientific">Amycolatopsis nalaikhensis</name>
    <dbReference type="NCBI Taxonomy" id="715472"/>
    <lineage>
        <taxon>Bacteria</taxon>
        <taxon>Bacillati</taxon>
        <taxon>Actinomycetota</taxon>
        <taxon>Actinomycetes</taxon>
        <taxon>Pseudonocardiales</taxon>
        <taxon>Pseudonocardiaceae</taxon>
        <taxon>Amycolatopsis</taxon>
    </lineage>
</organism>
<evidence type="ECO:0000259" key="6">
    <source>
        <dbReference type="Pfam" id="PF05057"/>
    </source>
</evidence>
<dbReference type="RefSeq" id="WP_285458327.1">
    <property type="nucleotide sequence ID" value="NZ_CP127173.1"/>
</dbReference>
<gene>
    <name evidence="7" type="ORF">QP939_19935</name>
</gene>
<dbReference type="InterPro" id="IPR007751">
    <property type="entry name" value="DUF676_lipase-like"/>
</dbReference>
<feature type="domain" description="DUF676" evidence="6">
    <location>
        <begin position="17"/>
        <end position="196"/>
    </location>
</feature>
<evidence type="ECO:0000256" key="1">
    <source>
        <dbReference type="ARBA" id="ARBA00004240"/>
    </source>
</evidence>
<evidence type="ECO:0000256" key="4">
    <source>
        <dbReference type="ARBA" id="ARBA00023136"/>
    </source>
</evidence>
<dbReference type="Proteomes" id="UP001227101">
    <property type="component" value="Chromosome"/>
</dbReference>
<dbReference type="InterPro" id="IPR029058">
    <property type="entry name" value="AB_hydrolase_fold"/>
</dbReference>
<evidence type="ECO:0000313" key="8">
    <source>
        <dbReference type="Proteomes" id="UP001227101"/>
    </source>
</evidence>
<evidence type="ECO:0000256" key="5">
    <source>
        <dbReference type="SAM" id="MobiDB-lite"/>
    </source>
</evidence>
<dbReference type="SUPFAM" id="SSF52540">
    <property type="entry name" value="P-loop containing nucleoside triphosphate hydrolases"/>
    <property type="match status" value="1"/>
</dbReference>
<proteinExistence type="predicted"/>
<comment type="subcellular location">
    <subcellularLocation>
        <location evidence="1">Endoplasmic reticulum</location>
    </subcellularLocation>
    <subcellularLocation>
        <location evidence="2">Membrane</location>
    </subcellularLocation>
</comment>
<protein>
    <recommendedName>
        <fullName evidence="6">DUF676 domain-containing protein</fullName>
    </recommendedName>
</protein>
<evidence type="ECO:0000313" key="7">
    <source>
        <dbReference type="EMBL" id="WIV60718.1"/>
    </source>
</evidence>
<dbReference type="SUPFAM" id="SSF50978">
    <property type="entry name" value="WD40 repeat-like"/>
    <property type="match status" value="1"/>
</dbReference>
<keyword evidence="3" id="KW-0256">Endoplasmic reticulum</keyword>
<dbReference type="Pfam" id="PF05057">
    <property type="entry name" value="DUF676"/>
    <property type="match status" value="1"/>
</dbReference>
<feature type="region of interest" description="Disordered" evidence="5">
    <location>
        <begin position="944"/>
        <end position="963"/>
    </location>
</feature>
<accession>A0ABY8XYL9</accession>
<dbReference type="Gene3D" id="3.40.50.1820">
    <property type="entry name" value="alpha/beta hydrolase"/>
    <property type="match status" value="1"/>
</dbReference>
<keyword evidence="4" id="KW-0472">Membrane</keyword>
<keyword evidence="8" id="KW-1185">Reference proteome</keyword>